<sequence length="595" mass="66462">MQVDPSLLPDHEEPDLSGIDPALLRLSQAMTVAQEVRTPNTSVEISLEHEYLNDIEEQEDRPKSTDDVLTEFMNTNADFKNKYQRADLAKSTVMEILYEEADQMRALFGPKPTPKSKSGSSKPNAFVHDLAILISLVPTLPPDDERDALFESLVSPLSSQHVKLVDLIAKKKYSKRARVKRQHQSSFVVGVESGISKVNDGHGEPSEVGRGEESGLAMEMNVNMDQNVAADVDVGKAGSFPPQSPLLDSQADPTLPISLDALEAAVLDYQGTIDHPCSSSGNPSNPEPNPNPNKRGRGRPKGSLNKSHVPAWQTKENRRIRQKERRELYRLQQAEDSERRRREDPSYVSPKRRVGRPRKVREGLGMGMDMDMGMGVAMGELLAGAGVTEDGVRLSLMEDQQQEHASGQQMLDPHIHAHGQTLHDQEHGHDHGVHDHQEESHTHEHEEGDVGMDLDMSTGMGLDMAAMGLDFQSDPAEFAHAHLLHDHHDDHQHQHQHLGHDQRSEHDHLHHDHHDLHHHHHHDPHDTSDSMHTDDHGVLQMLDMPAGLDDMTVGVDEEEETNYLAYGAETYAYTLDAIERAHAAVRAEEERNGMQ</sequence>
<organism evidence="2 3">
    <name type="scientific">Filobasidium floriforme</name>
    <dbReference type="NCBI Taxonomy" id="5210"/>
    <lineage>
        <taxon>Eukaryota</taxon>
        <taxon>Fungi</taxon>
        <taxon>Dikarya</taxon>
        <taxon>Basidiomycota</taxon>
        <taxon>Agaricomycotina</taxon>
        <taxon>Tremellomycetes</taxon>
        <taxon>Filobasidiales</taxon>
        <taxon>Filobasidiaceae</taxon>
        <taxon>Filobasidium</taxon>
    </lineage>
</organism>
<feature type="compositionally biased region" description="Basic and acidic residues" evidence="1">
    <location>
        <begin position="315"/>
        <end position="329"/>
    </location>
</feature>
<evidence type="ECO:0000313" key="2">
    <source>
        <dbReference type="EMBL" id="KAG7571292.1"/>
    </source>
</evidence>
<evidence type="ECO:0000313" key="3">
    <source>
        <dbReference type="Proteomes" id="UP000812966"/>
    </source>
</evidence>
<comment type="caution">
    <text evidence="2">The sequence shown here is derived from an EMBL/GenBank/DDBJ whole genome shotgun (WGS) entry which is preliminary data.</text>
</comment>
<proteinExistence type="predicted"/>
<reference evidence="2" key="1">
    <citation type="submission" date="2020-04" db="EMBL/GenBank/DDBJ databases">
        <title>Analysis of mating type loci in Filobasidium floriforme.</title>
        <authorList>
            <person name="Nowrousian M."/>
        </authorList>
    </citation>
    <scope>NUCLEOTIDE SEQUENCE</scope>
    <source>
        <strain evidence="2">CBS 6242</strain>
    </source>
</reference>
<feature type="region of interest" description="Disordered" evidence="1">
    <location>
        <begin position="272"/>
        <end position="366"/>
    </location>
</feature>
<evidence type="ECO:0000256" key="1">
    <source>
        <dbReference type="SAM" id="MobiDB-lite"/>
    </source>
</evidence>
<accession>A0A8K0JSL7</accession>
<dbReference type="Proteomes" id="UP000812966">
    <property type="component" value="Unassembled WGS sequence"/>
</dbReference>
<dbReference type="EMBL" id="JABELV010000009">
    <property type="protein sequence ID" value="KAG7571292.1"/>
    <property type="molecule type" value="Genomic_DNA"/>
</dbReference>
<feature type="compositionally biased region" description="Basic and acidic residues" evidence="1">
    <location>
        <begin position="523"/>
        <end position="534"/>
    </location>
</feature>
<protein>
    <submittedName>
        <fullName evidence="2">Uncharacterized protein</fullName>
    </submittedName>
</protein>
<gene>
    <name evidence="2" type="ORF">FFLO_00804</name>
</gene>
<feature type="compositionally biased region" description="Basic and acidic residues" evidence="1">
    <location>
        <begin position="336"/>
        <end position="345"/>
    </location>
</feature>
<name>A0A8K0JSL7_9TREE</name>
<dbReference type="AlphaFoldDB" id="A0A8K0JSL7"/>
<feature type="compositionally biased region" description="Basic residues" evidence="1">
    <location>
        <begin position="350"/>
        <end position="359"/>
    </location>
</feature>
<feature type="compositionally biased region" description="Basic and acidic residues" evidence="1">
    <location>
        <begin position="487"/>
        <end position="515"/>
    </location>
</feature>
<keyword evidence="3" id="KW-1185">Reference proteome</keyword>
<feature type="region of interest" description="Disordered" evidence="1">
    <location>
        <begin position="421"/>
        <end position="447"/>
    </location>
</feature>
<feature type="region of interest" description="Disordered" evidence="1">
    <location>
        <begin position="487"/>
        <end position="534"/>
    </location>
</feature>